<accession>A0ABV1SIK2</accession>
<proteinExistence type="predicted"/>
<dbReference type="RefSeq" id="WP_339111949.1">
    <property type="nucleotide sequence ID" value="NZ_JAYWLC010000010.1"/>
</dbReference>
<sequence>MALSDDYIGDDAHPIDVVEDLAEAHAWEFNRVTDDQIAMVVEGQWRSYSLTLAWSDQDEVLRLIMTFEMDPPAERLPVLYDMMNRANDQVWSGSFVYWPEQRLMAWRYGLVLAGGQCASIQQLDEMIGTALMSAERFYPAFQLGCWGNRTAADAIQVAIAEAYGRA</sequence>
<dbReference type="CDD" id="cd17033">
    <property type="entry name" value="DR1245-like"/>
    <property type="match status" value="1"/>
</dbReference>
<comment type="caution">
    <text evidence="1">The sequence shown here is derived from an EMBL/GenBank/DDBJ whole genome shotgun (WGS) entry which is preliminary data.</text>
</comment>
<dbReference type="Pfam" id="PF10722">
    <property type="entry name" value="YbjN"/>
    <property type="match status" value="1"/>
</dbReference>
<dbReference type="InterPro" id="IPR019660">
    <property type="entry name" value="Put_sensory_transdc_reg_YbjN"/>
</dbReference>
<keyword evidence="2" id="KW-1185">Reference proteome</keyword>
<reference evidence="1 2" key="1">
    <citation type="submission" date="2024-06" db="EMBL/GenBank/DDBJ databases">
        <title>Thioclava kandeliae sp. nov. from a rhizosphere soil sample of Kandelia candel in a mangrove.</title>
        <authorList>
            <person name="Mu T."/>
        </authorList>
    </citation>
    <scope>NUCLEOTIDE SEQUENCE [LARGE SCALE GENOMIC DNA]</scope>
    <source>
        <strain evidence="1 2">CPCC 100088</strain>
    </source>
</reference>
<dbReference type="Proteomes" id="UP001438953">
    <property type="component" value="Unassembled WGS sequence"/>
</dbReference>
<name>A0ABV1SIK2_9RHOB</name>
<evidence type="ECO:0000313" key="2">
    <source>
        <dbReference type="Proteomes" id="UP001438953"/>
    </source>
</evidence>
<evidence type="ECO:0000313" key="1">
    <source>
        <dbReference type="EMBL" id="MER5172728.1"/>
    </source>
</evidence>
<organism evidence="1 2">
    <name type="scientific">Thioclava kandeliae</name>
    <dbReference type="NCBI Taxonomy" id="3070818"/>
    <lineage>
        <taxon>Bacteria</taxon>
        <taxon>Pseudomonadati</taxon>
        <taxon>Pseudomonadota</taxon>
        <taxon>Alphaproteobacteria</taxon>
        <taxon>Rhodobacterales</taxon>
        <taxon>Paracoccaceae</taxon>
        <taxon>Thioclava</taxon>
    </lineage>
</organism>
<gene>
    <name evidence="1" type="ORF">VSX56_13180</name>
</gene>
<dbReference type="EMBL" id="JAYWLC010000010">
    <property type="protein sequence ID" value="MER5172728.1"/>
    <property type="molecule type" value="Genomic_DNA"/>
</dbReference>
<protein>
    <submittedName>
        <fullName evidence="1">YbjN domain-containing protein</fullName>
    </submittedName>
</protein>